<organism evidence="2 3">
    <name type="scientific">Paenibacillus macquariensis</name>
    <dbReference type="NCBI Taxonomy" id="948756"/>
    <lineage>
        <taxon>Bacteria</taxon>
        <taxon>Bacillati</taxon>
        <taxon>Bacillota</taxon>
        <taxon>Bacilli</taxon>
        <taxon>Bacillales</taxon>
        <taxon>Paenibacillaceae</taxon>
        <taxon>Paenibacillus</taxon>
    </lineage>
</organism>
<gene>
    <name evidence="2" type="ORF">SAMN05421578_105114</name>
</gene>
<name>A0ABY1JXD5_9BACL</name>
<dbReference type="NCBIfam" id="TIGR01538">
    <property type="entry name" value="portal_SPP1"/>
    <property type="match status" value="1"/>
</dbReference>
<protein>
    <submittedName>
        <fullName evidence="2">Phage portal protein, SPP1 family</fullName>
    </submittedName>
</protein>
<dbReference type="EMBL" id="FTNK01000005">
    <property type="protein sequence ID" value="SIQ93367.1"/>
    <property type="molecule type" value="Genomic_DNA"/>
</dbReference>
<evidence type="ECO:0000313" key="3">
    <source>
        <dbReference type="Proteomes" id="UP000186666"/>
    </source>
</evidence>
<dbReference type="Pfam" id="PF05133">
    <property type="entry name" value="SPP1_portal"/>
    <property type="match status" value="1"/>
</dbReference>
<keyword evidence="3" id="KW-1185">Reference proteome</keyword>
<evidence type="ECO:0000256" key="1">
    <source>
        <dbReference type="SAM" id="MobiDB-lite"/>
    </source>
</evidence>
<evidence type="ECO:0000313" key="2">
    <source>
        <dbReference type="EMBL" id="SIQ93367.1"/>
    </source>
</evidence>
<reference evidence="2 3" key="1">
    <citation type="submission" date="2017-01" db="EMBL/GenBank/DDBJ databases">
        <authorList>
            <person name="Varghese N."/>
            <person name="Submissions S."/>
        </authorList>
    </citation>
    <scope>NUCLEOTIDE SEQUENCE [LARGE SCALE GENOMIC DNA]</scope>
    <source>
        <strain evidence="2 3">ATCC 23464</strain>
    </source>
</reference>
<dbReference type="InterPro" id="IPR006428">
    <property type="entry name" value="Portal_SPP1-type"/>
</dbReference>
<feature type="region of interest" description="Disordered" evidence="1">
    <location>
        <begin position="466"/>
        <end position="492"/>
    </location>
</feature>
<dbReference type="InterPro" id="IPR021145">
    <property type="entry name" value="Portal_protein_SPP1_Gp6-like"/>
</dbReference>
<dbReference type="RefSeq" id="WP_244555934.1">
    <property type="nucleotide sequence ID" value="NZ_FTNK01000005.1"/>
</dbReference>
<comment type="caution">
    <text evidence="2">The sequence shown here is derived from an EMBL/GenBank/DDBJ whole genome shotgun (WGS) entry which is preliminary data.</text>
</comment>
<sequence>MSTTQDIIRNLDDNAPMTLREIITQELSDFKGSERRKLMITGQEYYEMKTDILKNRRTGIGEGGRVIDVENLANNKLVHGFIRKLVDQKVGYLLSKPFSIQTDGNEPYKEALEGYLGKSFKRLLRNVGKNAINKGIGWIQVYYNDKGELSFKLIPSEEIVPLWKDAAHTELDAIIRFYDVEVYEAKNKVTVTKVEFWNLEGVKRYKIDSHVTGQLIPDEDAGADTSHFAVVGEDDVEEPLNWEQIPFIPFKYNAEEMPLVKVLKTLVDNYDKTMSDNANNLEDLPNSTYVLKNYDGANLGEFRKNLSLYRAIKVSGDGDVDTLSLTIDTEAFKTHVGMLRKNIYEFGRGLDTQSENFAQDKSGTAIRFSYGDLDLDANDLENEFQAALEQLIWFIDQHLFNTAKVDYSDINVDILFNRDILINETESITNAKDSVGIISDETIVANHPWTTDTQAELDRIKKEQESVMDDYPSLVTKDQGGGNDDDNQANSN</sequence>
<dbReference type="Proteomes" id="UP000186666">
    <property type="component" value="Unassembled WGS sequence"/>
</dbReference>
<feature type="compositionally biased region" description="Acidic residues" evidence="1">
    <location>
        <begin position="483"/>
        <end position="492"/>
    </location>
</feature>
<accession>A0ABY1JXD5</accession>
<proteinExistence type="predicted"/>